<evidence type="ECO:0000313" key="1">
    <source>
        <dbReference type="EnsemblPlants" id="OB06G26820.1"/>
    </source>
</evidence>
<reference evidence="1" key="1">
    <citation type="journal article" date="2013" name="Nat. Commun.">
        <title>Whole-genome sequencing of Oryza brachyantha reveals mechanisms underlying Oryza genome evolution.</title>
        <authorList>
            <person name="Chen J."/>
            <person name="Huang Q."/>
            <person name="Gao D."/>
            <person name="Wang J."/>
            <person name="Lang Y."/>
            <person name="Liu T."/>
            <person name="Li B."/>
            <person name="Bai Z."/>
            <person name="Luis Goicoechea J."/>
            <person name="Liang C."/>
            <person name="Chen C."/>
            <person name="Zhang W."/>
            <person name="Sun S."/>
            <person name="Liao Y."/>
            <person name="Zhang X."/>
            <person name="Yang L."/>
            <person name="Song C."/>
            <person name="Wang M."/>
            <person name="Shi J."/>
            <person name="Liu G."/>
            <person name="Liu J."/>
            <person name="Zhou H."/>
            <person name="Zhou W."/>
            <person name="Yu Q."/>
            <person name="An N."/>
            <person name="Chen Y."/>
            <person name="Cai Q."/>
            <person name="Wang B."/>
            <person name="Liu B."/>
            <person name="Min J."/>
            <person name="Huang Y."/>
            <person name="Wu H."/>
            <person name="Li Z."/>
            <person name="Zhang Y."/>
            <person name="Yin Y."/>
            <person name="Song W."/>
            <person name="Jiang J."/>
            <person name="Jackson S.A."/>
            <person name="Wing R.A."/>
            <person name="Wang J."/>
            <person name="Chen M."/>
        </authorList>
    </citation>
    <scope>NUCLEOTIDE SEQUENCE [LARGE SCALE GENOMIC DNA]</scope>
    <source>
        <strain evidence="1">cv. IRGC 101232</strain>
    </source>
</reference>
<accession>J3MF88</accession>
<dbReference type="HOGENOM" id="CLU_2376228_0_0_1"/>
<dbReference type="Proteomes" id="UP000006038">
    <property type="component" value="Chromosome 6"/>
</dbReference>
<dbReference type="EnsemblPlants" id="OB06G26820.1">
    <property type="protein sequence ID" value="OB06G26820.1"/>
    <property type="gene ID" value="OB06G26820"/>
</dbReference>
<dbReference type="AlphaFoldDB" id="J3MF88"/>
<evidence type="ECO:0000313" key="2">
    <source>
        <dbReference type="Proteomes" id="UP000006038"/>
    </source>
</evidence>
<reference evidence="1" key="2">
    <citation type="submission" date="2013-04" db="UniProtKB">
        <authorList>
            <consortium name="EnsemblPlants"/>
        </authorList>
    </citation>
    <scope>IDENTIFICATION</scope>
</reference>
<sequence>MACNTKVVDVTYYVKRKPKFNDMLLNMLRRYVHEYIFASMYTYLKRNSGRWCIHHLTDIYSKLCYPLNFLISKVFKYKLITMYKVKLRLIFYIEI</sequence>
<name>J3MF88_ORYBR</name>
<keyword evidence="2" id="KW-1185">Reference proteome</keyword>
<protein>
    <submittedName>
        <fullName evidence="1">Uncharacterized protein</fullName>
    </submittedName>
</protein>
<dbReference type="Gramene" id="OB06G26820.1">
    <property type="protein sequence ID" value="OB06G26820.1"/>
    <property type="gene ID" value="OB06G26820"/>
</dbReference>
<organism evidence="1">
    <name type="scientific">Oryza brachyantha</name>
    <name type="common">malo sina</name>
    <dbReference type="NCBI Taxonomy" id="4533"/>
    <lineage>
        <taxon>Eukaryota</taxon>
        <taxon>Viridiplantae</taxon>
        <taxon>Streptophyta</taxon>
        <taxon>Embryophyta</taxon>
        <taxon>Tracheophyta</taxon>
        <taxon>Spermatophyta</taxon>
        <taxon>Magnoliopsida</taxon>
        <taxon>Liliopsida</taxon>
        <taxon>Poales</taxon>
        <taxon>Poaceae</taxon>
        <taxon>BOP clade</taxon>
        <taxon>Oryzoideae</taxon>
        <taxon>Oryzeae</taxon>
        <taxon>Oryzinae</taxon>
        <taxon>Oryza</taxon>
    </lineage>
</organism>
<proteinExistence type="predicted"/>